<organism evidence="1 2">
    <name type="scientific">Trichonephila clavata</name>
    <name type="common">Joro spider</name>
    <name type="synonym">Nephila clavata</name>
    <dbReference type="NCBI Taxonomy" id="2740835"/>
    <lineage>
        <taxon>Eukaryota</taxon>
        <taxon>Metazoa</taxon>
        <taxon>Ecdysozoa</taxon>
        <taxon>Arthropoda</taxon>
        <taxon>Chelicerata</taxon>
        <taxon>Arachnida</taxon>
        <taxon>Araneae</taxon>
        <taxon>Araneomorphae</taxon>
        <taxon>Entelegynae</taxon>
        <taxon>Araneoidea</taxon>
        <taxon>Nephilidae</taxon>
        <taxon>Trichonephila</taxon>
    </lineage>
</organism>
<feature type="non-terminal residue" evidence="1">
    <location>
        <position position="1"/>
    </location>
</feature>
<name>A0A8X6F7X0_TRICU</name>
<keyword evidence="2" id="KW-1185">Reference proteome</keyword>
<evidence type="ECO:0000313" key="1">
    <source>
        <dbReference type="EMBL" id="GFQ71909.1"/>
    </source>
</evidence>
<dbReference type="EMBL" id="BMAO01031042">
    <property type="protein sequence ID" value="GFQ71909.1"/>
    <property type="molecule type" value="Genomic_DNA"/>
</dbReference>
<dbReference type="Proteomes" id="UP000887116">
    <property type="component" value="Unassembled WGS sequence"/>
</dbReference>
<accession>A0A8X6F7X0</accession>
<dbReference type="AlphaFoldDB" id="A0A8X6F7X0"/>
<protein>
    <submittedName>
        <fullName evidence="1">Uncharacterized protein</fullName>
    </submittedName>
</protein>
<gene>
    <name evidence="1" type="ORF">TNCT_194821</name>
</gene>
<comment type="caution">
    <text evidence="1">The sequence shown here is derived from an EMBL/GenBank/DDBJ whole genome shotgun (WGS) entry which is preliminary data.</text>
</comment>
<reference evidence="1" key="1">
    <citation type="submission" date="2020-07" db="EMBL/GenBank/DDBJ databases">
        <title>Multicomponent nature underlies the extraordinary mechanical properties of spider dragline silk.</title>
        <authorList>
            <person name="Kono N."/>
            <person name="Nakamura H."/>
            <person name="Mori M."/>
            <person name="Yoshida Y."/>
            <person name="Ohtoshi R."/>
            <person name="Malay A.D."/>
            <person name="Moran D.A.P."/>
            <person name="Tomita M."/>
            <person name="Numata K."/>
            <person name="Arakawa K."/>
        </authorList>
    </citation>
    <scope>NUCLEOTIDE SEQUENCE</scope>
</reference>
<sequence length="67" mass="7931">FHKPWEITFNILEVLSHTSWGFDHECFLRVFRSKLDYGNMVNTSARKSVYGAFVPYIKSHRPYSTAF</sequence>
<proteinExistence type="predicted"/>
<evidence type="ECO:0000313" key="2">
    <source>
        <dbReference type="Proteomes" id="UP000887116"/>
    </source>
</evidence>